<dbReference type="InParanoid" id="S8F1F7"/>
<name>S8F1F7_FOMSC</name>
<organism evidence="1 2">
    <name type="scientific">Fomitopsis schrenkii</name>
    <name type="common">Brown rot fungus</name>
    <dbReference type="NCBI Taxonomy" id="2126942"/>
    <lineage>
        <taxon>Eukaryota</taxon>
        <taxon>Fungi</taxon>
        <taxon>Dikarya</taxon>
        <taxon>Basidiomycota</taxon>
        <taxon>Agaricomycotina</taxon>
        <taxon>Agaricomycetes</taxon>
        <taxon>Polyporales</taxon>
        <taxon>Fomitopsis</taxon>
    </lineage>
</organism>
<dbReference type="EMBL" id="KE504334">
    <property type="protein sequence ID" value="EPS92844.1"/>
    <property type="molecule type" value="Genomic_DNA"/>
</dbReference>
<protein>
    <submittedName>
        <fullName evidence="1">Uncharacterized protein</fullName>
    </submittedName>
</protein>
<sequence>MIKIAKKHNVSLEAVKLKHKTKLDLPMWYHLGAVRKIRSLNNTPSSKCLRETHTALRVADVLKLANRQCRKARGTGQAGGQDVPDKDCTCTDCTEDRRNGCRNPQRCSEAAATLLEQIRMRWHPGHDPKGDGLSLTT</sequence>
<gene>
    <name evidence="1" type="ORF">FOMPIDRAFT_1137230</name>
</gene>
<reference evidence="1 2" key="1">
    <citation type="journal article" date="2012" name="Science">
        <title>The Paleozoic origin of enzymatic lignin decomposition reconstructed from 31 fungal genomes.</title>
        <authorList>
            <person name="Floudas D."/>
            <person name="Binder M."/>
            <person name="Riley R."/>
            <person name="Barry K."/>
            <person name="Blanchette R.A."/>
            <person name="Henrissat B."/>
            <person name="Martinez A.T."/>
            <person name="Otillar R."/>
            <person name="Spatafora J.W."/>
            <person name="Yadav J.S."/>
            <person name="Aerts A."/>
            <person name="Benoit I."/>
            <person name="Boyd A."/>
            <person name="Carlson A."/>
            <person name="Copeland A."/>
            <person name="Coutinho P.M."/>
            <person name="de Vries R.P."/>
            <person name="Ferreira P."/>
            <person name="Findley K."/>
            <person name="Foster B."/>
            <person name="Gaskell J."/>
            <person name="Glotzer D."/>
            <person name="Gorecki P."/>
            <person name="Heitman J."/>
            <person name="Hesse C."/>
            <person name="Hori C."/>
            <person name="Igarashi K."/>
            <person name="Jurgens J.A."/>
            <person name="Kallen N."/>
            <person name="Kersten P."/>
            <person name="Kohler A."/>
            <person name="Kuees U."/>
            <person name="Kumar T.K.A."/>
            <person name="Kuo A."/>
            <person name="LaButti K."/>
            <person name="Larrondo L.F."/>
            <person name="Lindquist E."/>
            <person name="Ling A."/>
            <person name="Lombard V."/>
            <person name="Lucas S."/>
            <person name="Lundell T."/>
            <person name="Martin R."/>
            <person name="McLaughlin D.J."/>
            <person name="Morgenstern I."/>
            <person name="Morin E."/>
            <person name="Murat C."/>
            <person name="Nagy L.G."/>
            <person name="Nolan M."/>
            <person name="Ohm R.A."/>
            <person name="Patyshakuliyeva A."/>
            <person name="Rokas A."/>
            <person name="Ruiz-Duenas F.J."/>
            <person name="Sabat G."/>
            <person name="Salamov A."/>
            <person name="Samejima M."/>
            <person name="Schmutz J."/>
            <person name="Slot J.C."/>
            <person name="St John F."/>
            <person name="Stenlid J."/>
            <person name="Sun H."/>
            <person name="Sun S."/>
            <person name="Syed K."/>
            <person name="Tsang A."/>
            <person name="Wiebenga A."/>
            <person name="Young D."/>
            <person name="Pisabarro A."/>
            <person name="Eastwood D.C."/>
            <person name="Martin F."/>
            <person name="Cullen D."/>
            <person name="Grigoriev I.V."/>
            <person name="Hibbett D.S."/>
        </authorList>
    </citation>
    <scope>NUCLEOTIDE SEQUENCE</scope>
    <source>
        <strain evidence="2">FP-58527</strain>
    </source>
</reference>
<keyword evidence="2" id="KW-1185">Reference proteome</keyword>
<dbReference type="OrthoDB" id="3062525at2759"/>
<dbReference type="AlphaFoldDB" id="S8F1F7"/>
<dbReference type="HOGENOM" id="CLU_093362_1_0_1"/>
<evidence type="ECO:0000313" key="1">
    <source>
        <dbReference type="EMBL" id="EPS92844.1"/>
    </source>
</evidence>
<proteinExistence type="predicted"/>
<evidence type="ECO:0000313" key="2">
    <source>
        <dbReference type="Proteomes" id="UP000015241"/>
    </source>
</evidence>
<accession>S8F1F7</accession>
<dbReference type="Proteomes" id="UP000015241">
    <property type="component" value="Unassembled WGS sequence"/>
</dbReference>